<dbReference type="SMART" id="SM00729">
    <property type="entry name" value="Elp3"/>
    <property type="match status" value="1"/>
</dbReference>
<evidence type="ECO:0000256" key="3">
    <source>
        <dbReference type="ARBA" id="ARBA00022723"/>
    </source>
</evidence>
<keyword evidence="8" id="KW-1185">Reference proteome</keyword>
<feature type="domain" description="Radical SAM core" evidence="6">
    <location>
        <begin position="14"/>
        <end position="234"/>
    </location>
</feature>
<dbReference type="InterPro" id="IPR007197">
    <property type="entry name" value="rSAM"/>
</dbReference>
<dbReference type="STRING" id="349095.SAMN05660299_00405"/>
<evidence type="ECO:0000256" key="5">
    <source>
        <dbReference type="ARBA" id="ARBA00023014"/>
    </source>
</evidence>
<keyword evidence="4" id="KW-0408">Iron</keyword>
<dbReference type="GO" id="GO:0051536">
    <property type="term" value="F:iron-sulfur cluster binding"/>
    <property type="evidence" value="ECO:0007669"/>
    <property type="project" value="UniProtKB-KW"/>
</dbReference>
<dbReference type="Pfam" id="PF04055">
    <property type="entry name" value="Radical_SAM"/>
    <property type="match status" value="1"/>
</dbReference>
<dbReference type="InterPro" id="IPR058240">
    <property type="entry name" value="rSAM_sf"/>
</dbReference>
<name>A0A1G9R571_9FIRM</name>
<dbReference type="EMBL" id="FNHQ01000002">
    <property type="protein sequence ID" value="SDM18456.1"/>
    <property type="molecule type" value="Genomic_DNA"/>
</dbReference>
<dbReference type="AlphaFoldDB" id="A0A1G9R571"/>
<dbReference type="SFLD" id="SFLDS00029">
    <property type="entry name" value="Radical_SAM"/>
    <property type="match status" value="1"/>
</dbReference>
<dbReference type="PROSITE" id="PS51918">
    <property type="entry name" value="RADICAL_SAM"/>
    <property type="match status" value="1"/>
</dbReference>
<proteinExistence type="predicted"/>
<protein>
    <submittedName>
        <fullName evidence="7">Fe-S oxidoreductase</fullName>
    </submittedName>
</protein>
<dbReference type="OrthoDB" id="9777636at2"/>
<reference evidence="7 8" key="1">
    <citation type="submission" date="2016-10" db="EMBL/GenBank/DDBJ databases">
        <authorList>
            <person name="de Groot N.N."/>
        </authorList>
    </citation>
    <scope>NUCLEOTIDE SEQUENCE [LARGE SCALE GENOMIC DNA]</scope>
    <source>
        <strain evidence="7 8">DSM 16981</strain>
    </source>
</reference>
<comment type="cofactor">
    <cofactor evidence="1">
        <name>[4Fe-4S] cluster</name>
        <dbReference type="ChEBI" id="CHEBI:49883"/>
    </cofactor>
</comment>
<dbReference type="InterPro" id="IPR051198">
    <property type="entry name" value="BchE-like"/>
</dbReference>
<dbReference type="GO" id="GO:0003824">
    <property type="term" value="F:catalytic activity"/>
    <property type="evidence" value="ECO:0007669"/>
    <property type="project" value="InterPro"/>
</dbReference>
<evidence type="ECO:0000313" key="7">
    <source>
        <dbReference type="EMBL" id="SDM18456.1"/>
    </source>
</evidence>
<dbReference type="SUPFAM" id="SSF102114">
    <property type="entry name" value="Radical SAM enzymes"/>
    <property type="match status" value="1"/>
</dbReference>
<dbReference type="SFLD" id="SFLDG01095">
    <property type="entry name" value="Uncharacterised_Radical_SAM_Su"/>
    <property type="match status" value="1"/>
</dbReference>
<evidence type="ECO:0000259" key="6">
    <source>
        <dbReference type="PROSITE" id="PS51918"/>
    </source>
</evidence>
<evidence type="ECO:0000256" key="1">
    <source>
        <dbReference type="ARBA" id="ARBA00001966"/>
    </source>
</evidence>
<organism evidence="7 8">
    <name type="scientific">Megasphaera paucivorans</name>
    <dbReference type="NCBI Taxonomy" id="349095"/>
    <lineage>
        <taxon>Bacteria</taxon>
        <taxon>Bacillati</taxon>
        <taxon>Bacillota</taxon>
        <taxon>Negativicutes</taxon>
        <taxon>Veillonellales</taxon>
        <taxon>Veillonellaceae</taxon>
        <taxon>Megasphaera</taxon>
    </lineage>
</organism>
<dbReference type="Proteomes" id="UP000199309">
    <property type="component" value="Unassembled WGS sequence"/>
</dbReference>
<dbReference type="PANTHER" id="PTHR43409">
    <property type="entry name" value="ANAEROBIC MAGNESIUM-PROTOPORPHYRIN IX MONOMETHYL ESTER CYCLASE-RELATED"/>
    <property type="match status" value="1"/>
</dbReference>
<evidence type="ECO:0000256" key="4">
    <source>
        <dbReference type="ARBA" id="ARBA00023004"/>
    </source>
</evidence>
<dbReference type="Gene3D" id="3.20.20.70">
    <property type="entry name" value="Aldolase class I"/>
    <property type="match status" value="1"/>
</dbReference>
<sequence>MLIDDAEGLVFRPPSEARSFILRVTIGCSHNTCTFCPMYKNSRFRIRTMKEIDEVITRGAAAYPFIRRLFLADGDALILPTDQLLQIIKKCYTAFPSLTRIGAYATPSDLDRKTPLELQRLHEAGLHILYMGIESGDDEVLQQVCKGTTAAITIRAGRKAMDAGMKLSTMILLGLGGQARTKQHALHTATVVSAINPTMLSALSLIIPPQVSLYQEVIRGTFTPLTEHGFLQELYTILANTHMKNPCIFRSNHVSNLYPVGGTLPMDKEKMLLQIKSLLTQADDTIPLLNDTGNF</sequence>
<evidence type="ECO:0000313" key="8">
    <source>
        <dbReference type="Proteomes" id="UP000199309"/>
    </source>
</evidence>
<accession>A0A1G9R571</accession>
<gene>
    <name evidence="7" type="ORF">SAMN05660299_00405</name>
</gene>
<dbReference type="GO" id="GO:0046872">
    <property type="term" value="F:metal ion binding"/>
    <property type="evidence" value="ECO:0007669"/>
    <property type="project" value="UniProtKB-KW"/>
</dbReference>
<dbReference type="CDD" id="cd01335">
    <property type="entry name" value="Radical_SAM"/>
    <property type="match status" value="1"/>
</dbReference>
<keyword evidence="5" id="KW-0411">Iron-sulfur</keyword>
<keyword evidence="3" id="KW-0479">Metal-binding</keyword>
<dbReference type="InterPro" id="IPR013785">
    <property type="entry name" value="Aldolase_TIM"/>
</dbReference>
<dbReference type="PANTHER" id="PTHR43409:SF4">
    <property type="entry name" value="RADICAL SAM SUPERFAMILY PROTEIN"/>
    <property type="match status" value="1"/>
</dbReference>
<dbReference type="RefSeq" id="WP_091647707.1">
    <property type="nucleotide sequence ID" value="NZ_FNHQ01000002.1"/>
</dbReference>
<dbReference type="SFLD" id="SFLDG01082">
    <property type="entry name" value="B12-binding_domain_containing"/>
    <property type="match status" value="1"/>
</dbReference>
<evidence type="ECO:0000256" key="2">
    <source>
        <dbReference type="ARBA" id="ARBA00022691"/>
    </source>
</evidence>
<keyword evidence="2" id="KW-0949">S-adenosyl-L-methionine</keyword>
<dbReference type="InterPro" id="IPR006638">
    <property type="entry name" value="Elp3/MiaA/NifB-like_rSAM"/>
</dbReference>